<evidence type="ECO:0000313" key="2">
    <source>
        <dbReference type="EMBL" id="EEB33832.1"/>
    </source>
</evidence>
<dbReference type="OrthoDB" id="9804833at2"/>
<dbReference type="AlphaFoldDB" id="B6WSS0"/>
<evidence type="ECO:0000313" key="3">
    <source>
        <dbReference type="Proteomes" id="UP000003676"/>
    </source>
</evidence>
<dbReference type="eggNOG" id="COG4397">
    <property type="taxonomic scope" value="Bacteria"/>
</dbReference>
<name>B6WSS0_9BACT</name>
<proteinExistence type="predicted"/>
<dbReference type="HOGENOM" id="CLU_070805_0_0_7"/>
<comment type="caution">
    <text evidence="2">The sequence shown here is derived from an EMBL/GenBank/DDBJ whole genome shotgun (WGS) entry which is preliminary data.</text>
</comment>
<sequence length="317" mass="34418">MPIVTDSILSGLRTGFNAAYKRGAGRAPGHWQKVATRIPSTSASNTYGWLGQFPKLSEWVGDRAVKDMKEHGYVVTNKLYEGTVGVKRTDIEDDNLGIYAPMFEEMGYAAATHPDELVFGLLGKGFSTNCYDGQFFFDKDHPVAVNVDGTGGNATVSNLIDAAESPESKTPWYLLDVSRTLKPLIFQERTSPELQAITDGKNDTVFMKDQYLYGVRYRCNVGFGFWQQAVAVRDDLTAANFEKALGLMQSFQADGGRPLGLGTGGKAGTLLVVPPTLYAAARKLIAVELVNGGESNPWYDAATIVNVPWLMPAVVAA</sequence>
<gene>
    <name evidence="2" type="ORF">DESPIG_01122</name>
</gene>
<reference evidence="2 3" key="2">
    <citation type="submission" date="2008-10" db="EMBL/GenBank/DDBJ databases">
        <authorList>
            <person name="Fulton L."/>
            <person name="Clifton S."/>
            <person name="Fulton B."/>
            <person name="Xu J."/>
            <person name="Minx P."/>
            <person name="Pepin K.H."/>
            <person name="Johnson M."/>
            <person name="Bhonagiri V."/>
            <person name="Nash W.E."/>
            <person name="Mardis E.R."/>
            <person name="Wilson R.K."/>
        </authorList>
    </citation>
    <scope>NUCLEOTIDE SEQUENCE [LARGE SCALE GENOMIC DNA]</scope>
    <source>
        <strain evidence="2 3">ATCC 29098</strain>
    </source>
</reference>
<dbReference type="Proteomes" id="UP000003676">
    <property type="component" value="Unassembled WGS sequence"/>
</dbReference>
<protein>
    <recommendedName>
        <fullName evidence="1">Bacteriophage Mu GpT domain-containing protein</fullName>
    </recommendedName>
</protein>
<dbReference type="RefSeq" id="WP_006005579.1">
    <property type="nucleotide sequence ID" value="NZ_DS996355.1"/>
</dbReference>
<feature type="domain" description="Bacteriophage Mu GpT" evidence="1">
    <location>
        <begin position="10"/>
        <end position="310"/>
    </location>
</feature>
<evidence type="ECO:0000259" key="1">
    <source>
        <dbReference type="Pfam" id="PF10124"/>
    </source>
</evidence>
<accession>B6WSS0</accession>
<organism evidence="2 3">
    <name type="scientific">Desulfovibrio piger ATCC 29098</name>
    <dbReference type="NCBI Taxonomy" id="411464"/>
    <lineage>
        <taxon>Bacteria</taxon>
        <taxon>Pseudomonadati</taxon>
        <taxon>Thermodesulfobacteriota</taxon>
        <taxon>Desulfovibrionia</taxon>
        <taxon>Desulfovibrionales</taxon>
        <taxon>Desulfovibrionaceae</taxon>
        <taxon>Desulfovibrio</taxon>
    </lineage>
</organism>
<dbReference type="EMBL" id="ABXU01000029">
    <property type="protein sequence ID" value="EEB33832.1"/>
    <property type="molecule type" value="Genomic_DNA"/>
</dbReference>
<dbReference type="Pfam" id="PF10124">
    <property type="entry name" value="Mu-like_gpT"/>
    <property type="match status" value="1"/>
</dbReference>
<dbReference type="InterPro" id="IPR018774">
    <property type="entry name" value="Phage_Mu_GpT"/>
</dbReference>
<reference evidence="2 3" key="1">
    <citation type="submission" date="2008-10" db="EMBL/GenBank/DDBJ databases">
        <title>Draft genome sequence of Desulvovibrio piger (ATCC 29098).</title>
        <authorList>
            <person name="Sudarsanam P."/>
            <person name="Ley R."/>
            <person name="Guruge J."/>
            <person name="Turnbaugh P.J."/>
            <person name="Mahowald M."/>
            <person name="Liep D."/>
            <person name="Gordon J."/>
        </authorList>
    </citation>
    <scope>NUCLEOTIDE SEQUENCE [LARGE SCALE GENOMIC DNA]</scope>
    <source>
        <strain evidence="2 3">ATCC 29098</strain>
    </source>
</reference>